<dbReference type="Gene3D" id="2.60.120.260">
    <property type="entry name" value="Galactose-binding domain-like"/>
    <property type="match status" value="1"/>
</dbReference>
<dbReference type="EMBL" id="RBZM01000008">
    <property type="protein sequence ID" value="RKP49875.1"/>
    <property type="molecule type" value="Genomic_DNA"/>
</dbReference>
<dbReference type="AlphaFoldDB" id="A0A494XGL6"/>
<evidence type="ECO:0000256" key="1">
    <source>
        <dbReference type="ARBA" id="ARBA00007951"/>
    </source>
</evidence>
<evidence type="ECO:0000256" key="4">
    <source>
        <dbReference type="ARBA" id="ARBA00022801"/>
    </source>
</evidence>
<dbReference type="Pfam" id="PF01120">
    <property type="entry name" value="Alpha_L_fucos"/>
    <property type="match status" value="1"/>
</dbReference>
<dbReference type="Pfam" id="PF00754">
    <property type="entry name" value="F5_F8_type_C"/>
    <property type="match status" value="1"/>
</dbReference>
<reference evidence="7 8" key="1">
    <citation type="submission" date="2018-10" db="EMBL/GenBank/DDBJ databases">
        <title>Cohnella sp. M2MS4P-1, whole genome shotgun sequence.</title>
        <authorList>
            <person name="Tuo L."/>
        </authorList>
    </citation>
    <scope>NUCLEOTIDE SEQUENCE [LARGE SCALE GENOMIC DNA]</scope>
    <source>
        <strain evidence="7 8">M2MS4P-1</strain>
    </source>
</reference>
<dbReference type="PANTHER" id="PTHR10030:SF37">
    <property type="entry name" value="ALPHA-L-FUCOSIDASE-RELATED"/>
    <property type="match status" value="1"/>
</dbReference>
<keyword evidence="3" id="KW-0732">Signal</keyword>
<comment type="caution">
    <text evidence="7">The sequence shown here is derived from an EMBL/GenBank/DDBJ whole genome shotgun (WGS) entry which is preliminary data.</text>
</comment>
<proteinExistence type="inferred from homology"/>
<evidence type="ECO:0000256" key="2">
    <source>
        <dbReference type="ARBA" id="ARBA00012662"/>
    </source>
</evidence>
<dbReference type="SMART" id="SM00812">
    <property type="entry name" value="Alpha_L_fucos"/>
    <property type="match status" value="1"/>
</dbReference>
<name>A0A494XGL6_9BACL</name>
<sequence length="590" mass="66281">MRTMNREQRLQTWYREARIGLFVHWGMHTGEHEADPFGPDVRYPYETVEAFESAAEQAGWDASKWIGTAKRLRAQYMTLGTFHCQLGYLKAWHSRISGSRSTKRDFLKEILDAAEPEGIRVIIYINRDSKNAFHGGVEWLDREAYRDYKNDESVDIWSREGYLAYSIEVMEELLENYPRIAGFWFDGYHDKREAQEVFAKLHRVRSDLILINNDFSSGPVEDEDVMSLEDFGKLCEPEFDWASGMWVGPGDKEVVFKTKWDWWYVGEGKPHWDSYALNFESVPDNASTVKRIVSAAGSSWNANLGFGPKIGGDFPEVLEDFVAHFDRYMSWASESIYGTVGGGYDRGGFPPGYWNEGAFGVTTLVPGEETHYLHVLTPPFGHRLTLPDAGYEVTSATDLKTGAALSFGQHDGRLTIEVSSWETAETDGDLIIKLTTVQARRIVPPYRMTASATSDMPYQPAAFVLDGNYNTCFRSAYAIAWPQSLTLSLVDRQKITGLCLTQPETGPVKSGGFAAPLNERLKAFEVHVSDDGVHWGEPVAAGELRNQRGMQVILWEPVTASQVRFTAKNNHGGTGTFQVIGMDVVTASAE</sequence>
<evidence type="ECO:0000313" key="7">
    <source>
        <dbReference type="EMBL" id="RKP49875.1"/>
    </source>
</evidence>
<keyword evidence="5" id="KW-0326">Glycosidase</keyword>
<dbReference type="OrthoDB" id="3196343at2"/>
<dbReference type="SUPFAM" id="SSF49785">
    <property type="entry name" value="Galactose-binding domain-like"/>
    <property type="match status" value="1"/>
</dbReference>
<dbReference type="InterPro" id="IPR057739">
    <property type="entry name" value="Glyco_hydro_29_N"/>
</dbReference>
<evidence type="ECO:0000256" key="5">
    <source>
        <dbReference type="ARBA" id="ARBA00023295"/>
    </source>
</evidence>
<dbReference type="InterPro" id="IPR000933">
    <property type="entry name" value="Glyco_hydro_29"/>
</dbReference>
<dbReference type="EC" id="3.2.1.51" evidence="2"/>
<dbReference type="Proteomes" id="UP000282076">
    <property type="component" value="Unassembled WGS sequence"/>
</dbReference>
<keyword evidence="8" id="KW-1185">Reference proteome</keyword>
<protein>
    <recommendedName>
        <fullName evidence="2">alpha-L-fucosidase</fullName>
        <ecNumber evidence="2">3.2.1.51</ecNumber>
    </recommendedName>
</protein>
<evidence type="ECO:0000256" key="3">
    <source>
        <dbReference type="ARBA" id="ARBA00022729"/>
    </source>
</evidence>
<dbReference type="RefSeq" id="WP_120978558.1">
    <property type="nucleotide sequence ID" value="NZ_RBZM01000008.1"/>
</dbReference>
<feature type="domain" description="F5/8 type C" evidence="6">
    <location>
        <begin position="430"/>
        <end position="584"/>
    </location>
</feature>
<comment type="similarity">
    <text evidence="1">Belongs to the glycosyl hydrolase 29 family.</text>
</comment>
<dbReference type="GO" id="GO:0004560">
    <property type="term" value="F:alpha-L-fucosidase activity"/>
    <property type="evidence" value="ECO:0007669"/>
    <property type="project" value="InterPro"/>
</dbReference>
<dbReference type="GO" id="GO:0006004">
    <property type="term" value="P:fucose metabolic process"/>
    <property type="evidence" value="ECO:0007669"/>
    <property type="project" value="TreeGrafter"/>
</dbReference>
<organism evidence="7 8">
    <name type="scientific">Cohnella endophytica</name>
    <dbReference type="NCBI Taxonomy" id="2419778"/>
    <lineage>
        <taxon>Bacteria</taxon>
        <taxon>Bacillati</taxon>
        <taxon>Bacillota</taxon>
        <taxon>Bacilli</taxon>
        <taxon>Bacillales</taxon>
        <taxon>Paenibacillaceae</taxon>
        <taxon>Cohnella</taxon>
    </lineage>
</organism>
<dbReference type="GO" id="GO:0016139">
    <property type="term" value="P:glycoside catabolic process"/>
    <property type="evidence" value="ECO:0007669"/>
    <property type="project" value="TreeGrafter"/>
</dbReference>
<accession>A0A494XGL6</accession>
<dbReference type="InterPro" id="IPR017853">
    <property type="entry name" value="GH"/>
</dbReference>
<evidence type="ECO:0000313" key="8">
    <source>
        <dbReference type="Proteomes" id="UP000282076"/>
    </source>
</evidence>
<dbReference type="GO" id="GO:0005764">
    <property type="term" value="C:lysosome"/>
    <property type="evidence" value="ECO:0007669"/>
    <property type="project" value="TreeGrafter"/>
</dbReference>
<dbReference type="SUPFAM" id="SSF51445">
    <property type="entry name" value="(Trans)glycosidases"/>
    <property type="match status" value="1"/>
</dbReference>
<keyword evidence="4" id="KW-0378">Hydrolase</keyword>
<dbReference type="InterPro" id="IPR000421">
    <property type="entry name" value="FA58C"/>
</dbReference>
<dbReference type="PANTHER" id="PTHR10030">
    <property type="entry name" value="ALPHA-L-FUCOSIDASE"/>
    <property type="match status" value="1"/>
</dbReference>
<dbReference type="Gene3D" id="3.20.20.80">
    <property type="entry name" value="Glycosidases"/>
    <property type="match status" value="1"/>
</dbReference>
<gene>
    <name evidence="7" type="ORF">D7Z26_18775</name>
</gene>
<dbReference type="PROSITE" id="PS50022">
    <property type="entry name" value="FA58C_3"/>
    <property type="match status" value="1"/>
</dbReference>
<dbReference type="InterPro" id="IPR008979">
    <property type="entry name" value="Galactose-bd-like_sf"/>
</dbReference>
<evidence type="ECO:0000259" key="6">
    <source>
        <dbReference type="PROSITE" id="PS50022"/>
    </source>
</evidence>